<comment type="caution">
    <text evidence="10">The sequence shown here is derived from an EMBL/GenBank/DDBJ whole genome shotgun (WGS) entry which is preliminary data.</text>
</comment>
<evidence type="ECO:0000256" key="5">
    <source>
        <dbReference type="ARBA" id="ARBA00022989"/>
    </source>
</evidence>
<reference evidence="10 11" key="1">
    <citation type="journal article" date="2022" name="Front. Microbiol.">
        <title>High genomic differentiation and limited gene flow indicate recent cryptic speciation within the genus Laspinema (cyanobacteria).</title>
        <authorList>
            <person name="Stanojkovic A."/>
            <person name="Skoupy S."/>
            <person name="Skaloud P."/>
            <person name="Dvorak P."/>
        </authorList>
    </citation>
    <scope>NUCLEOTIDE SEQUENCE [LARGE SCALE GENOMIC DNA]</scope>
    <source>
        <strain evidence="10 11">D2a</strain>
    </source>
</reference>
<keyword evidence="6 9" id="KW-0472">Membrane</keyword>
<keyword evidence="5 9" id="KW-1133">Transmembrane helix</keyword>
<sequence length="191" mass="20688">MPLTPLEFLGGDRRMKINGYDSQTEEARIELIPLIDVIFCILTFFLLAALQLTRQQAVNVDLPQAETGTVQMEELKLFVSVDQLGQTYVDKQPVTREQLYQLLLTYKRARPEGLIVLSASKMASYNDVMQVLDLLRSVGGDRVALATIPSSGDLLLPGANQPDNGLSAPNLLVPETGGDNAPGMGGTGEGN</sequence>
<evidence type="ECO:0000256" key="7">
    <source>
        <dbReference type="RuleBase" id="RU003879"/>
    </source>
</evidence>
<evidence type="ECO:0000256" key="1">
    <source>
        <dbReference type="ARBA" id="ARBA00004162"/>
    </source>
</evidence>
<accession>A0ABT2MLV7</accession>
<protein>
    <submittedName>
        <fullName evidence="10">Biopolymer transporter ExbD</fullName>
    </submittedName>
</protein>
<evidence type="ECO:0000256" key="8">
    <source>
        <dbReference type="SAM" id="MobiDB-lite"/>
    </source>
</evidence>
<dbReference type="InterPro" id="IPR003400">
    <property type="entry name" value="ExbD"/>
</dbReference>
<dbReference type="Pfam" id="PF02472">
    <property type="entry name" value="ExbD"/>
    <property type="match status" value="1"/>
</dbReference>
<evidence type="ECO:0000256" key="9">
    <source>
        <dbReference type="SAM" id="Phobius"/>
    </source>
</evidence>
<dbReference type="Gene3D" id="3.30.420.270">
    <property type="match status" value="1"/>
</dbReference>
<dbReference type="PANTHER" id="PTHR30558:SF3">
    <property type="entry name" value="BIOPOLYMER TRANSPORT PROTEIN EXBD-RELATED"/>
    <property type="match status" value="1"/>
</dbReference>
<comment type="subcellular location">
    <subcellularLocation>
        <location evidence="1">Cell membrane</location>
        <topology evidence="1">Single-pass membrane protein</topology>
    </subcellularLocation>
    <subcellularLocation>
        <location evidence="7">Cell membrane</location>
        <topology evidence="7">Single-pass type II membrane protein</topology>
    </subcellularLocation>
</comment>
<keyword evidence="7" id="KW-0813">Transport</keyword>
<dbReference type="RefSeq" id="WP_368005402.1">
    <property type="nucleotide sequence ID" value="NZ_JAMXFF010000005.1"/>
</dbReference>
<gene>
    <name evidence="10" type="ORF">NG799_05135</name>
</gene>
<evidence type="ECO:0000256" key="4">
    <source>
        <dbReference type="ARBA" id="ARBA00022692"/>
    </source>
</evidence>
<evidence type="ECO:0000256" key="2">
    <source>
        <dbReference type="ARBA" id="ARBA00005811"/>
    </source>
</evidence>
<feature type="region of interest" description="Disordered" evidence="8">
    <location>
        <begin position="154"/>
        <end position="191"/>
    </location>
</feature>
<proteinExistence type="inferred from homology"/>
<keyword evidence="11" id="KW-1185">Reference proteome</keyword>
<keyword evidence="4 7" id="KW-0812">Transmembrane</keyword>
<keyword evidence="3" id="KW-1003">Cell membrane</keyword>
<comment type="similarity">
    <text evidence="2 7">Belongs to the ExbD/TolR family.</text>
</comment>
<dbReference type="Proteomes" id="UP001525890">
    <property type="component" value="Unassembled WGS sequence"/>
</dbReference>
<evidence type="ECO:0000313" key="11">
    <source>
        <dbReference type="Proteomes" id="UP001525890"/>
    </source>
</evidence>
<evidence type="ECO:0000256" key="6">
    <source>
        <dbReference type="ARBA" id="ARBA00023136"/>
    </source>
</evidence>
<dbReference type="PANTHER" id="PTHR30558">
    <property type="entry name" value="EXBD MEMBRANE COMPONENT OF PMF-DRIVEN MACROMOLECULE IMPORT SYSTEM"/>
    <property type="match status" value="1"/>
</dbReference>
<dbReference type="EMBL" id="JAMXFF010000005">
    <property type="protein sequence ID" value="MCT7965718.1"/>
    <property type="molecule type" value="Genomic_DNA"/>
</dbReference>
<evidence type="ECO:0000256" key="3">
    <source>
        <dbReference type="ARBA" id="ARBA00022475"/>
    </source>
</evidence>
<name>A0ABT2MLV7_9CYAN</name>
<evidence type="ECO:0000313" key="10">
    <source>
        <dbReference type="EMBL" id="MCT7965718.1"/>
    </source>
</evidence>
<keyword evidence="7" id="KW-0653">Protein transport</keyword>
<organism evidence="10 11">
    <name type="scientific">Laspinema palackyanum D2a</name>
    <dbReference type="NCBI Taxonomy" id="2953684"/>
    <lineage>
        <taxon>Bacteria</taxon>
        <taxon>Bacillati</taxon>
        <taxon>Cyanobacteriota</taxon>
        <taxon>Cyanophyceae</taxon>
        <taxon>Oscillatoriophycideae</taxon>
        <taxon>Oscillatoriales</taxon>
        <taxon>Laspinemataceae</taxon>
        <taxon>Laspinema</taxon>
        <taxon>Laspinema palackyanum</taxon>
    </lineage>
</organism>
<feature type="transmembrane region" description="Helical" evidence="9">
    <location>
        <begin position="31"/>
        <end position="50"/>
    </location>
</feature>